<keyword evidence="1" id="KW-0472">Membrane</keyword>
<dbReference type="Pfam" id="PF04773">
    <property type="entry name" value="FecR"/>
    <property type="match status" value="1"/>
</dbReference>
<evidence type="ECO:0008006" key="6">
    <source>
        <dbReference type="Google" id="ProtNLM"/>
    </source>
</evidence>
<evidence type="ECO:0000256" key="1">
    <source>
        <dbReference type="SAM" id="Phobius"/>
    </source>
</evidence>
<proteinExistence type="predicted"/>
<dbReference type="PANTHER" id="PTHR30273">
    <property type="entry name" value="PERIPLASMIC SIGNAL SENSOR AND SIGMA FACTOR ACTIVATOR FECR-RELATED"/>
    <property type="match status" value="1"/>
</dbReference>
<dbReference type="Pfam" id="PF16344">
    <property type="entry name" value="FecR_C"/>
    <property type="match status" value="1"/>
</dbReference>
<name>A0ABP8A5Y6_9SPHI</name>
<dbReference type="InterPro" id="IPR006860">
    <property type="entry name" value="FecR"/>
</dbReference>
<protein>
    <recommendedName>
        <fullName evidence="6">DUF4974 domain-containing protein</fullName>
    </recommendedName>
</protein>
<evidence type="ECO:0000259" key="3">
    <source>
        <dbReference type="Pfam" id="PF16344"/>
    </source>
</evidence>
<feature type="transmembrane region" description="Helical" evidence="1">
    <location>
        <begin position="81"/>
        <end position="100"/>
    </location>
</feature>
<evidence type="ECO:0000313" key="5">
    <source>
        <dbReference type="Proteomes" id="UP001500167"/>
    </source>
</evidence>
<gene>
    <name evidence="4" type="ORF">GCM10022218_29660</name>
</gene>
<dbReference type="PANTHER" id="PTHR30273:SF2">
    <property type="entry name" value="PROTEIN FECR"/>
    <property type="match status" value="1"/>
</dbReference>
<organism evidence="4 5">
    <name type="scientific">Sphingobacterium ginsenosidimutans</name>
    <dbReference type="NCBI Taxonomy" id="687845"/>
    <lineage>
        <taxon>Bacteria</taxon>
        <taxon>Pseudomonadati</taxon>
        <taxon>Bacteroidota</taxon>
        <taxon>Sphingobacteriia</taxon>
        <taxon>Sphingobacteriales</taxon>
        <taxon>Sphingobacteriaceae</taxon>
        <taxon>Sphingobacterium</taxon>
    </lineage>
</organism>
<feature type="domain" description="FecR protein" evidence="2">
    <location>
        <begin position="168"/>
        <end position="268"/>
    </location>
</feature>
<keyword evidence="5" id="KW-1185">Reference proteome</keyword>
<keyword evidence="1" id="KW-1133">Transmembrane helix</keyword>
<dbReference type="EMBL" id="BAAAZK010000007">
    <property type="protein sequence ID" value="GAA4178594.1"/>
    <property type="molecule type" value="Genomic_DNA"/>
</dbReference>
<dbReference type="InterPro" id="IPR032508">
    <property type="entry name" value="FecR_C"/>
</dbReference>
<reference evidence="5" key="1">
    <citation type="journal article" date="2019" name="Int. J. Syst. Evol. Microbiol.">
        <title>The Global Catalogue of Microorganisms (GCM) 10K type strain sequencing project: providing services to taxonomists for standard genome sequencing and annotation.</title>
        <authorList>
            <consortium name="The Broad Institute Genomics Platform"/>
            <consortium name="The Broad Institute Genome Sequencing Center for Infectious Disease"/>
            <person name="Wu L."/>
            <person name="Ma J."/>
        </authorList>
    </citation>
    <scope>NUCLEOTIDE SEQUENCE [LARGE SCALE GENOMIC DNA]</scope>
    <source>
        <strain evidence="5">JCM 16722</strain>
    </source>
</reference>
<sequence>MPRDKFMNRKNKFSTILLKKYLDGQCTDVEKELVERWYKEMNAGPVSLDTVQINENLNIIRNRLAEHIHSDVPVVWYRRRYSMVASIILALSLLAGLIYFQSGGSARKPKPTLDKEKAFMITAEGDTVNLMEIAASQGEQLNGILIEKDDKGQIYYSTLDNVAPRNIKIVTPAAGQYQFVLPDGSKVHLNANSSLVFNSHFSQGARTVQLNGEAYFEVNKQVNNRGQKNPFIVTSKGQIITVLGTHFNVCAYDDEAYSRTTLIEGSIELRALLGQQASLILKPGQKVTLNNIQGTIAPEGIRKETAVDWTAGYYKFENEKLPLLLTRISRWYDVDIVLDPSLTELTFGGRISRKDDLTKAIEILEMTDEISVQLQEQKPRNKLIIKPKTEK</sequence>
<keyword evidence="1" id="KW-0812">Transmembrane</keyword>
<dbReference type="InterPro" id="IPR012373">
    <property type="entry name" value="Ferrdict_sens_TM"/>
</dbReference>
<dbReference type="Gene3D" id="2.60.120.1440">
    <property type="match status" value="1"/>
</dbReference>
<accession>A0ABP8A5Y6</accession>
<comment type="caution">
    <text evidence="4">The sequence shown here is derived from an EMBL/GenBank/DDBJ whole genome shotgun (WGS) entry which is preliminary data.</text>
</comment>
<dbReference type="Proteomes" id="UP001500167">
    <property type="component" value="Unassembled WGS sequence"/>
</dbReference>
<evidence type="ECO:0000259" key="2">
    <source>
        <dbReference type="Pfam" id="PF04773"/>
    </source>
</evidence>
<dbReference type="Gene3D" id="3.55.50.30">
    <property type="match status" value="1"/>
</dbReference>
<feature type="domain" description="Protein FecR C-terminal" evidence="3">
    <location>
        <begin position="314"/>
        <end position="376"/>
    </location>
</feature>
<evidence type="ECO:0000313" key="4">
    <source>
        <dbReference type="EMBL" id="GAA4178594.1"/>
    </source>
</evidence>